<protein>
    <submittedName>
        <fullName evidence="2">Ribonuclease H-like domain-containing protein</fullName>
    </submittedName>
</protein>
<feature type="domain" description="3'-5' exonuclease" evidence="1">
    <location>
        <begin position="6"/>
        <end position="207"/>
    </location>
</feature>
<dbReference type="PANTHER" id="PTHR43040:SF1">
    <property type="entry name" value="RIBONUCLEASE D"/>
    <property type="match status" value="1"/>
</dbReference>
<dbReference type="GO" id="GO:0008408">
    <property type="term" value="F:3'-5' exonuclease activity"/>
    <property type="evidence" value="ECO:0007669"/>
    <property type="project" value="InterPro"/>
</dbReference>
<organism evidence="2 3">
    <name type="scientific">Crepidotus variabilis</name>
    <dbReference type="NCBI Taxonomy" id="179855"/>
    <lineage>
        <taxon>Eukaryota</taxon>
        <taxon>Fungi</taxon>
        <taxon>Dikarya</taxon>
        <taxon>Basidiomycota</taxon>
        <taxon>Agaricomycotina</taxon>
        <taxon>Agaricomycetes</taxon>
        <taxon>Agaricomycetidae</taxon>
        <taxon>Agaricales</taxon>
        <taxon>Agaricineae</taxon>
        <taxon>Crepidotaceae</taxon>
        <taxon>Crepidotus</taxon>
    </lineage>
</organism>
<evidence type="ECO:0000259" key="1">
    <source>
        <dbReference type="SMART" id="SM00474"/>
    </source>
</evidence>
<sequence>MSSHTIQLVDTTVLLDSCLLDITSLSTTKLAVDLEGVNLCRDGTISLLQILSVASQTIWIIDVTVLGVLAFSHSNLNGDTLKSVLEGSQVTKVFYDVRTDSDALFNLFGIKLSNTYDLQLLEVAARRSSGKKVSYVIGLGKVINQYIRPGSQWTRVKEEGAALLFPDKGGSYELFDKRPLDERVLQYSAQDVNLLFQLQTMLESEIGRYERAGWIRKVIQGSSRRVDEAHLPIYPKGRQRAIATFF</sequence>
<evidence type="ECO:0000313" key="2">
    <source>
        <dbReference type="EMBL" id="KAF9528395.1"/>
    </source>
</evidence>
<name>A0A9P6JQA3_9AGAR</name>
<dbReference type="AlphaFoldDB" id="A0A9P6JQA3"/>
<dbReference type="Proteomes" id="UP000807306">
    <property type="component" value="Unassembled WGS sequence"/>
</dbReference>
<accession>A0A9P6JQA3</accession>
<dbReference type="OrthoDB" id="26838at2759"/>
<dbReference type="Pfam" id="PF01612">
    <property type="entry name" value="DNA_pol_A_exo1"/>
    <property type="match status" value="1"/>
</dbReference>
<reference evidence="2" key="1">
    <citation type="submission" date="2020-11" db="EMBL/GenBank/DDBJ databases">
        <authorList>
            <consortium name="DOE Joint Genome Institute"/>
            <person name="Ahrendt S."/>
            <person name="Riley R."/>
            <person name="Andreopoulos W."/>
            <person name="Labutti K."/>
            <person name="Pangilinan J."/>
            <person name="Ruiz-Duenas F.J."/>
            <person name="Barrasa J.M."/>
            <person name="Sanchez-Garcia M."/>
            <person name="Camarero S."/>
            <person name="Miyauchi S."/>
            <person name="Serrano A."/>
            <person name="Linde D."/>
            <person name="Babiker R."/>
            <person name="Drula E."/>
            <person name="Ayuso-Fernandez I."/>
            <person name="Pacheco R."/>
            <person name="Padilla G."/>
            <person name="Ferreira P."/>
            <person name="Barriuso J."/>
            <person name="Kellner H."/>
            <person name="Castanera R."/>
            <person name="Alfaro M."/>
            <person name="Ramirez L."/>
            <person name="Pisabarro A.G."/>
            <person name="Kuo A."/>
            <person name="Tritt A."/>
            <person name="Lipzen A."/>
            <person name="He G."/>
            <person name="Yan M."/>
            <person name="Ng V."/>
            <person name="Cullen D."/>
            <person name="Martin F."/>
            <person name="Rosso M.-N."/>
            <person name="Henrissat B."/>
            <person name="Hibbett D."/>
            <person name="Martinez A.T."/>
            <person name="Grigoriev I.V."/>
        </authorList>
    </citation>
    <scope>NUCLEOTIDE SEQUENCE</scope>
    <source>
        <strain evidence="2">CBS 506.95</strain>
    </source>
</reference>
<gene>
    <name evidence="2" type="ORF">CPB83DRAFT_766837</name>
</gene>
<dbReference type="InterPro" id="IPR036397">
    <property type="entry name" value="RNaseH_sf"/>
</dbReference>
<dbReference type="GO" id="GO:0006139">
    <property type="term" value="P:nucleobase-containing compound metabolic process"/>
    <property type="evidence" value="ECO:0007669"/>
    <property type="project" value="InterPro"/>
</dbReference>
<dbReference type="PANTHER" id="PTHR43040">
    <property type="entry name" value="RIBONUCLEASE D"/>
    <property type="match status" value="1"/>
</dbReference>
<proteinExistence type="predicted"/>
<dbReference type="Gene3D" id="3.30.420.10">
    <property type="entry name" value="Ribonuclease H-like superfamily/Ribonuclease H"/>
    <property type="match status" value="1"/>
</dbReference>
<dbReference type="EMBL" id="MU157853">
    <property type="protein sequence ID" value="KAF9528395.1"/>
    <property type="molecule type" value="Genomic_DNA"/>
</dbReference>
<keyword evidence="3" id="KW-1185">Reference proteome</keyword>
<evidence type="ECO:0000313" key="3">
    <source>
        <dbReference type="Proteomes" id="UP000807306"/>
    </source>
</evidence>
<dbReference type="SUPFAM" id="SSF53098">
    <property type="entry name" value="Ribonuclease H-like"/>
    <property type="match status" value="1"/>
</dbReference>
<dbReference type="InterPro" id="IPR002562">
    <property type="entry name" value="3'-5'_exonuclease_dom"/>
</dbReference>
<dbReference type="GO" id="GO:0003676">
    <property type="term" value="F:nucleic acid binding"/>
    <property type="evidence" value="ECO:0007669"/>
    <property type="project" value="InterPro"/>
</dbReference>
<dbReference type="SMART" id="SM00474">
    <property type="entry name" value="35EXOc"/>
    <property type="match status" value="1"/>
</dbReference>
<comment type="caution">
    <text evidence="2">The sequence shown here is derived from an EMBL/GenBank/DDBJ whole genome shotgun (WGS) entry which is preliminary data.</text>
</comment>
<dbReference type="InterPro" id="IPR012337">
    <property type="entry name" value="RNaseH-like_sf"/>
</dbReference>